<evidence type="ECO:0000313" key="1">
    <source>
        <dbReference type="EMBL" id="KAG7052920.1"/>
    </source>
</evidence>
<organism evidence="1 2">
    <name type="scientific">Colletotrichum scovillei</name>
    <dbReference type="NCBI Taxonomy" id="1209932"/>
    <lineage>
        <taxon>Eukaryota</taxon>
        <taxon>Fungi</taxon>
        <taxon>Dikarya</taxon>
        <taxon>Ascomycota</taxon>
        <taxon>Pezizomycotina</taxon>
        <taxon>Sordariomycetes</taxon>
        <taxon>Hypocreomycetidae</taxon>
        <taxon>Glomerellales</taxon>
        <taxon>Glomerellaceae</taxon>
        <taxon>Colletotrichum</taxon>
        <taxon>Colletotrichum acutatum species complex</taxon>
    </lineage>
</organism>
<dbReference type="EMBL" id="JAESDN010000003">
    <property type="protein sequence ID" value="KAG7052920.1"/>
    <property type="molecule type" value="Genomic_DNA"/>
</dbReference>
<gene>
    <name evidence="1" type="ORF">JMJ77_000016</name>
</gene>
<keyword evidence="2" id="KW-1185">Reference proteome</keyword>
<dbReference type="AlphaFoldDB" id="A0A9P7R8K5"/>
<protein>
    <submittedName>
        <fullName evidence="1">Uncharacterized protein</fullName>
    </submittedName>
</protein>
<comment type="caution">
    <text evidence="1">The sequence shown here is derived from an EMBL/GenBank/DDBJ whole genome shotgun (WGS) entry which is preliminary data.</text>
</comment>
<dbReference type="Proteomes" id="UP000699042">
    <property type="component" value="Unassembled WGS sequence"/>
</dbReference>
<sequence>MRLPYYLYLPHRRENRNSTAVAHGAGQSLLSNLGTVWVTNTCSHFHAVPGKGDLHHHSHSRSRSYRHYVNTTQRLLTIQIICQRVVGYSEVKTSRFLLSPC</sequence>
<proteinExistence type="predicted"/>
<reference evidence="1" key="1">
    <citation type="submission" date="2021-05" db="EMBL/GenBank/DDBJ databases">
        <title>Comparative genomics of three Colletotrichum scovillei strains and genetic complementation revealed genes involved fungal growth and virulence on chili pepper.</title>
        <authorList>
            <person name="Hsieh D.-K."/>
            <person name="Chuang S.-C."/>
            <person name="Chen C.-Y."/>
            <person name="Chao Y.-T."/>
            <person name="Lu M.-Y.J."/>
            <person name="Lee M.-H."/>
            <person name="Shih M.-C."/>
        </authorList>
    </citation>
    <scope>NUCLEOTIDE SEQUENCE</scope>
    <source>
        <strain evidence="1">Coll-153</strain>
    </source>
</reference>
<name>A0A9P7R8K5_9PEZI</name>
<accession>A0A9P7R8K5</accession>
<evidence type="ECO:0000313" key="2">
    <source>
        <dbReference type="Proteomes" id="UP000699042"/>
    </source>
</evidence>